<sequence length="329" mass="35774">MKILQTLICCFFLSALQDGNAVSAQFALYTGVEGGSVTVKCSFISSGTRSFFCKEKCEDENILAETSGVRAQSGRYTIEYNGIDVFVTITQLGPSDSGRYRCGLGASVSSSPFIPLDVIVVDALLDGSRHPSVDKPVHLTAGRNLTVACFFHHTGKAKFFCRDQCKDEAVFINTYSDTDRRGRYSSRYLEASSAGAFLYVTITQLTDSDSGLYWCGLDTSIHKLEITVTAETAVTADDPKPQVVLPLLVVVAAVLLLSAAALIFYRKRSKSKPKHKATGLRTSGNSDGKNAEISLYENDSPVSTCEDYLGLHPATRDHNQIYSALTEHT</sequence>
<evidence type="ECO:0000256" key="4">
    <source>
        <dbReference type="SAM" id="Phobius"/>
    </source>
</evidence>
<evidence type="ECO:0000256" key="1">
    <source>
        <dbReference type="ARBA" id="ARBA00004370"/>
    </source>
</evidence>
<dbReference type="InterPro" id="IPR013783">
    <property type="entry name" value="Ig-like_fold"/>
</dbReference>
<dbReference type="AlphaFoldDB" id="A0AA88N5V7"/>
<dbReference type="GO" id="GO:0005886">
    <property type="term" value="C:plasma membrane"/>
    <property type="evidence" value="ECO:0007669"/>
    <property type="project" value="TreeGrafter"/>
</dbReference>
<name>A0AA88N5V7_CHASR</name>
<keyword evidence="4" id="KW-1133">Transmembrane helix</keyword>
<feature type="domain" description="Immunoglobulin" evidence="6">
    <location>
        <begin position="134"/>
        <end position="229"/>
    </location>
</feature>
<dbReference type="PANTHER" id="PTHR11860">
    <property type="entry name" value="POLYMERIC-IMMUNOGLOBULIN RECEPTOR"/>
    <property type="match status" value="1"/>
</dbReference>
<comment type="subcellular location">
    <subcellularLocation>
        <location evidence="1">Membrane</location>
    </subcellularLocation>
</comment>
<evidence type="ECO:0000313" key="7">
    <source>
        <dbReference type="EMBL" id="KAK2850838.1"/>
    </source>
</evidence>
<keyword evidence="3 4" id="KW-0472">Membrane</keyword>
<dbReference type="EMBL" id="JAUPFM010000005">
    <property type="protein sequence ID" value="KAK2850838.1"/>
    <property type="molecule type" value="Genomic_DNA"/>
</dbReference>
<feature type="signal peptide" evidence="5">
    <location>
        <begin position="1"/>
        <end position="21"/>
    </location>
</feature>
<feature type="chain" id="PRO_5041680469" description="Immunoglobulin domain-containing protein" evidence="5">
    <location>
        <begin position="22"/>
        <end position="329"/>
    </location>
</feature>
<reference evidence="7" key="1">
    <citation type="submission" date="2023-07" db="EMBL/GenBank/DDBJ databases">
        <title>Chromosome-level Genome Assembly of Striped Snakehead (Channa striata).</title>
        <authorList>
            <person name="Liu H."/>
        </authorList>
    </citation>
    <scope>NUCLEOTIDE SEQUENCE</scope>
    <source>
        <strain evidence="7">Gz</strain>
        <tissue evidence="7">Muscle</tissue>
    </source>
</reference>
<organism evidence="7 8">
    <name type="scientific">Channa striata</name>
    <name type="common">Snakehead murrel</name>
    <name type="synonym">Ophicephalus striatus</name>
    <dbReference type="NCBI Taxonomy" id="64152"/>
    <lineage>
        <taxon>Eukaryota</taxon>
        <taxon>Metazoa</taxon>
        <taxon>Chordata</taxon>
        <taxon>Craniata</taxon>
        <taxon>Vertebrata</taxon>
        <taxon>Euteleostomi</taxon>
        <taxon>Actinopterygii</taxon>
        <taxon>Neopterygii</taxon>
        <taxon>Teleostei</taxon>
        <taxon>Neoteleostei</taxon>
        <taxon>Acanthomorphata</taxon>
        <taxon>Anabantaria</taxon>
        <taxon>Anabantiformes</taxon>
        <taxon>Channoidei</taxon>
        <taxon>Channidae</taxon>
        <taxon>Channa</taxon>
    </lineage>
</organism>
<keyword evidence="2 4" id="KW-0812">Transmembrane</keyword>
<evidence type="ECO:0000259" key="6">
    <source>
        <dbReference type="SMART" id="SM00409"/>
    </source>
</evidence>
<accession>A0AA88N5V7</accession>
<dbReference type="InterPro" id="IPR013106">
    <property type="entry name" value="Ig_V-set"/>
</dbReference>
<dbReference type="GO" id="GO:0004888">
    <property type="term" value="F:transmembrane signaling receptor activity"/>
    <property type="evidence" value="ECO:0007669"/>
    <property type="project" value="TreeGrafter"/>
</dbReference>
<dbReference type="SMART" id="SM00409">
    <property type="entry name" value="IG"/>
    <property type="match status" value="2"/>
</dbReference>
<evidence type="ECO:0000256" key="5">
    <source>
        <dbReference type="SAM" id="SignalP"/>
    </source>
</evidence>
<dbReference type="PANTHER" id="PTHR11860:SF87">
    <property type="entry name" value="CMRF35-LIKE MOLECULE 8"/>
    <property type="match status" value="1"/>
</dbReference>
<dbReference type="InterPro" id="IPR003599">
    <property type="entry name" value="Ig_sub"/>
</dbReference>
<evidence type="ECO:0000256" key="2">
    <source>
        <dbReference type="ARBA" id="ARBA00022692"/>
    </source>
</evidence>
<evidence type="ECO:0000256" key="3">
    <source>
        <dbReference type="ARBA" id="ARBA00023136"/>
    </source>
</evidence>
<dbReference type="SUPFAM" id="SSF48726">
    <property type="entry name" value="Immunoglobulin"/>
    <property type="match status" value="2"/>
</dbReference>
<dbReference type="Gene3D" id="2.60.40.10">
    <property type="entry name" value="Immunoglobulins"/>
    <property type="match status" value="2"/>
</dbReference>
<evidence type="ECO:0000313" key="8">
    <source>
        <dbReference type="Proteomes" id="UP001187415"/>
    </source>
</evidence>
<proteinExistence type="predicted"/>
<keyword evidence="5" id="KW-0732">Signal</keyword>
<protein>
    <recommendedName>
        <fullName evidence="6">Immunoglobulin domain-containing protein</fullName>
    </recommendedName>
</protein>
<feature type="transmembrane region" description="Helical" evidence="4">
    <location>
        <begin position="243"/>
        <end position="265"/>
    </location>
</feature>
<feature type="domain" description="Immunoglobulin" evidence="6">
    <location>
        <begin position="26"/>
        <end position="119"/>
    </location>
</feature>
<dbReference type="InterPro" id="IPR036179">
    <property type="entry name" value="Ig-like_dom_sf"/>
</dbReference>
<dbReference type="Pfam" id="PF07686">
    <property type="entry name" value="V-set"/>
    <property type="match status" value="1"/>
</dbReference>
<dbReference type="Proteomes" id="UP001187415">
    <property type="component" value="Unassembled WGS sequence"/>
</dbReference>
<keyword evidence="8" id="KW-1185">Reference proteome</keyword>
<dbReference type="InterPro" id="IPR050671">
    <property type="entry name" value="CD300_family_receptors"/>
</dbReference>
<comment type="caution">
    <text evidence="7">The sequence shown here is derived from an EMBL/GenBank/DDBJ whole genome shotgun (WGS) entry which is preliminary data.</text>
</comment>
<gene>
    <name evidence="7" type="ORF">Q5P01_007114</name>
</gene>